<dbReference type="EMBL" id="LBZV01000004">
    <property type="protein sequence ID" value="KKR78075.1"/>
    <property type="molecule type" value="Genomic_DNA"/>
</dbReference>
<sequence length="260" mass="29672">MVMERIRAAGKDLKNHGPLQQKGLELIKHIMRTHKIKDPGPKEQPARKSSKAENRQPIELNLAAEWQRQASRFVELGYHSELGLTEAAYLESLPRFKRQPKEYRGRFDAPMLVEVRIPWEKQAQLAGIDVSEYLVARIDQTNPCDERSETPEVPYAGWFSKWGQEFPNKIKPFDARNQLAADAVGGSPFEGVAQQVHHPEVTEGGKYFDLIGYKVGSDYVPCLDRWYGRPELDAHWGDGAYGYFRPLVRGKKIVTRQLAS</sequence>
<dbReference type="STRING" id="1618408.UU23_C0004G0057"/>
<dbReference type="PATRIC" id="fig|1618408.3.peg.306"/>
<accession>A0A0G0W163</accession>
<feature type="compositionally biased region" description="Basic and acidic residues" evidence="1">
    <location>
        <begin position="36"/>
        <end position="56"/>
    </location>
</feature>
<protein>
    <submittedName>
        <fullName evidence="2">Uncharacterized protein</fullName>
    </submittedName>
</protein>
<organism evidence="2 3">
    <name type="scientific">Candidatus Curtissbacteria bacterium GW2011_GWA1_40_9</name>
    <dbReference type="NCBI Taxonomy" id="1618408"/>
    <lineage>
        <taxon>Bacteria</taxon>
        <taxon>Candidatus Curtissiibacteriota</taxon>
    </lineage>
</organism>
<dbReference type="AlphaFoldDB" id="A0A0G0W163"/>
<comment type="caution">
    <text evidence="2">The sequence shown here is derived from an EMBL/GenBank/DDBJ whole genome shotgun (WGS) entry which is preliminary data.</text>
</comment>
<name>A0A0G0W163_9BACT</name>
<gene>
    <name evidence="2" type="ORF">UU23_C0004G0057</name>
</gene>
<evidence type="ECO:0000313" key="3">
    <source>
        <dbReference type="Proteomes" id="UP000034292"/>
    </source>
</evidence>
<proteinExistence type="predicted"/>
<feature type="region of interest" description="Disordered" evidence="1">
    <location>
        <begin position="33"/>
        <end position="56"/>
    </location>
</feature>
<dbReference type="Proteomes" id="UP000034292">
    <property type="component" value="Unassembled WGS sequence"/>
</dbReference>
<evidence type="ECO:0000313" key="2">
    <source>
        <dbReference type="EMBL" id="KKR78075.1"/>
    </source>
</evidence>
<reference evidence="2 3" key="1">
    <citation type="journal article" date="2015" name="Nature">
        <title>rRNA introns, odd ribosomes, and small enigmatic genomes across a large radiation of phyla.</title>
        <authorList>
            <person name="Brown C.T."/>
            <person name="Hug L.A."/>
            <person name="Thomas B.C."/>
            <person name="Sharon I."/>
            <person name="Castelle C.J."/>
            <person name="Singh A."/>
            <person name="Wilkins M.J."/>
            <person name="Williams K.H."/>
            <person name="Banfield J.F."/>
        </authorList>
    </citation>
    <scope>NUCLEOTIDE SEQUENCE [LARGE SCALE GENOMIC DNA]</scope>
</reference>
<evidence type="ECO:0000256" key="1">
    <source>
        <dbReference type="SAM" id="MobiDB-lite"/>
    </source>
</evidence>